<name>A0A075FMU3_9ARCH</name>
<evidence type="ECO:0000256" key="2">
    <source>
        <dbReference type="ARBA" id="ARBA00023239"/>
    </source>
</evidence>
<reference evidence="5" key="1">
    <citation type="journal article" date="2014" name="Genome Biol. Evol.">
        <title>Pangenome evidence for extensive interdomain horizontal transfer affecting lineage core and shell genes in uncultured planktonic thaumarchaeota and euryarchaeota.</title>
        <authorList>
            <person name="Deschamps P."/>
            <person name="Zivanovic Y."/>
            <person name="Moreira D."/>
            <person name="Rodriguez-Valera F."/>
            <person name="Lopez-Garcia P."/>
        </authorList>
    </citation>
    <scope>NUCLEOTIDE SEQUENCE</scope>
</reference>
<dbReference type="Gene3D" id="3.20.20.70">
    <property type="entry name" value="Aldolase class I"/>
    <property type="match status" value="1"/>
</dbReference>
<keyword evidence="4" id="KW-0028">Amino-acid biosynthesis</keyword>
<proteinExistence type="inferred from homology"/>
<dbReference type="GO" id="GO:0046279">
    <property type="term" value="P:3,4-dihydroxybenzoate biosynthetic process"/>
    <property type="evidence" value="ECO:0007669"/>
    <property type="project" value="UniProtKB-ARBA"/>
</dbReference>
<feature type="active site" description="Schiff-base intermediate with substrate" evidence="4">
    <location>
        <position position="148"/>
    </location>
</feature>
<keyword evidence="4" id="KW-0057">Aromatic amino acid biosynthesis</keyword>
<dbReference type="InterPro" id="IPR001381">
    <property type="entry name" value="DHquinase_I"/>
</dbReference>
<dbReference type="GO" id="GO:0009073">
    <property type="term" value="P:aromatic amino acid family biosynthetic process"/>
    <property type="evidence" value="ECO:0007669"/>
    <property type="project" value="UniProtKB-KW"/>
</dbReference>
<comment type="catalytic activity">
    <reaction evidence="1 4">
        <text>3-dehydroquinate = 3-dehydroshikimate + H2O</text>
        <dbReference type="Rhea" id="RHEA:21096"/>
        <dbReference type="ChEBI" id="CHEBI:15377"/>
        <dbReference type="ChEBI" id="CHEBI:16630"/>
        <dbReference type="ChEBI" id="CHEBI:32364"/>
        <dbReference type="EC" id="4.2.1.10"/>
    </reaction>
</comment>
<gene>
    <name evidence="4 5" type="primary">aroD</name>
</gene>
<sequence>MIKLNLCTSIRAETLSDLPDLLSMAFDEGSTYVEIRLDYLIKPDLPSLSNILKDRIDQCVLTYRSHLEGGAKKINEKDRINLIKELASFEPAYLDVELFALESNPDIVSYLSGKTQLIASWHDFDSTPNEVHLFDIMKKSLSHGGLSKIISNAQNYDDNITVLSLYKKAPQGKLIAFCMGCKGIISRVSAPLLGSPFTYSSLGDSSTASGQIPVNTMRRFYEIIEPSL</sequence>
<dbReference type="SUPFAM" id="SSF51569">
    <property type="entry name" value="Aldolase"/>
    <property type="match status" value="1"/>
</dbReference>
<feature type="binding site" evidence="4">
    <location>
        <position position="64"/>
    </location>
    <ligand>
        <name>3-dehydroquinate</name>
        <dbReference type="ChEBI" id="CHEBI:32364"/>
    </ligand>
</feature>
<evidence type="ECO:0000313" key="5">
    <source>
        <dbReference type="EMBL" id="AIE92573.1"/>
    </source>
</evidence>
<dbReference type="AlphaFoldDB" id="A0A075FMU3"/>
<feature type="binding site" evidence="4">
    <location>
        <position position="9"/>
    </location>
    <ligand>
        <name>3-dehydroquinate</name>
        <dbReference type="ChEBI" id="CHEBI:32364"/>
    </ligand>
</feature>
<dbReference type="PANTHER" id="PTHR43699:SF1">
    <property type="entry name" value="3-DEHYDROQUINATE DEHYDRATASE"/>
    <property type="match status" value="1"/>
</dbReference>
<evidence type="ECO:0000256" key="4">
    <source>
        <dbReference type="HAMAP-Rule" id="MF_00214"/>
    </source>
</evidence>
<dbReference type="CDD" id="cd00502">
    <property type="entry name" value="DHQase_I"/>
    <property type="match status" value="1"/>
</dbReference>
<feature type="active site" description="Proton donor/acceptor" evidence="4">
    <location>
        <position position="122"/>
    </location>
</feature>
<feature type="binding site" evidence="4">
    <location>
        <position position="207"/>
    </location>
    <ligand>
        <name>3-dehydroquinate</name>
        <dbReference type="ChEBI" id="CHEBI:32364"/>
    </ligand>
</feature>
<evidence type="ECO:0000256" key="3">
    <source>
        <dbReference type="ARBA" id="ARBA00023270"/>
    </source>
</evidence>
<dbReference type="PANTHER" id="PTHR43699">
    <property type="entry name" value="3-DEHYDROQUINATE DEHYDRATASE"/>
    <property type="match status" value="1"/>
</dbReference>
<dbReference type="GO" id="GO:0009423">
    <property type="term" value="P:chorismate biosynthetic process"/>
    <property type="evidence" value="ECO:0007669"/>
    <property type="project" value="UniProtKB-UniRule"/>
</dbReference>
<protein>
    <recommendedName>
        <fullName evidence="4">3-dehydroquinate dehydratase</fullName>
        <shortName evidence="4">3-dehydroquinase</shortName>
        <ecNumber evidence="4">4.2.1.10</ecNumber>
    </recommendedName>
    <alternativeName>
        <fullName evidence="4">Type I DHQase</fullName>
    </alternativeName>
    <alternativeName>
        <fullName evidence="4">Type I dehydroquinase</fullName>
        <shortName evidence="4">DHQ1</shortName>
    </alternativeName>
</protein>
<comment type="function">
    <text evidence="4">Involved in the third step of the chorismate pathway, which leads to the biosynthesis of aromatic amino acids. Catalyzes the cis-dehydration of 3-dehydroquinate (DHQ) and introduces the first double bond of the aromatic ring to yield 3-dehydroshikimate.</text>
</comment>
<evidence type="ECO:0000256" key="1">
    <source>
        <dbReference type="ARBA" id="ARBA00001864"/>
    </source>
</evidence>
<dbReference type="EMBL" id="KF900370">
    <property type="protein sequence ID" value="AIE92573.1"/>
    <property type="molecule type" value="Genomic_DNA"/>
</dbReference>
<dbReference type="Pfam" id="PF01487">
    <property type="entry name" value="DHquinase_I"/>
    <property type="match status" value="1"/>
</dbReference>
<comment type="subunit">
    <text evidence="4">Homodimer.</text>
</comment>
<dbReference type="UniPathway" id="UPA00053">
    <property type="reaction ID" value="UER00086"/>
</dbReference>
<accession>A0A075FMU3</accession>
<dbReference type="HAMAP" id="MF_00214">
    <property type="entry name" value="AroD"/>
    <property type="match status" value="1"/>
</dbReference>
<dbReference type="InterPro" id="IPR050146">
    <property type="entry name" value="Type-I_3-dehydroquinase"/>
</dbReference>
<feature type="binding site" evidence="4">
    <location>
        <position position="211"/>
    </location>
    <ligand>
        <name>3-dehydroquinate</name>
        <dbReference type="ChEBI" id="CHEBI:32364"/>
    </ligand>
</feature>
<keyword evidence="3 4" id="KW-0704">Schiff base</keyword>
<dbReference type="GO" id="GO:0003855">
    <property type="term" value="F:3-dehydroquinate dehydratase activity"/>
    <property type="evidence" value="ECO:0007669"/>
    <property type="project" value="UniProtKB-UniRule"/>
</dbReference>
<feature type="binding site" evidence="4">
    <location>
        <position position="187"/>
    </location>
    <ligand>
        <name>3-dehydroquinate</name>
        <dbReference type="ChEBI" id="CHEBI:32364"/>
    </ligand>
</feature>
<comment type="similarity">
    <text evidence="4">Belongs to the type-I 3-dehydroquinase family.</text>
</comment>
<dbReference type="EC" id="4.2.1.10" evidence="4"/>
<feature type="binding site" evidence="4">
    <location>
        <begin position="34"/>
        <end position="36"/>
    </location>
    <ligand>
        <name>3-dehydroquinate</name>
        <dbReference type="ChEBI" id="CHEBI:32364"/>
    </ligand>
</feature>
<dbReference type="GO" id="GO:0008652">
    <property type="term" value="P:amino acid biosynthetic process"/>
    <property type="evidence" value="ECO:0007669"/>
    <property type="project" value="UniProtKB-KW"/>
</dbReference>
<organism evidence="5">
    <name type="scientific">uncultured marine thaumarchaeote AD1000_24_H07</name>
    <dbReference type="NCBI Taxonomy" id="1455902"/>
    <lineage>
        <taxon>Archaea</taxon>
        <taxon>Nitrososphaerota</taxon>
        <taxon>environmental samples</taxon>
    </lineage>
</organism>
<keyword evidence="2 4" id="KW-0456">Lyase</keyword>
<dbReference type="InterPro" id="IPR013785">
    <property type="entry name" value="Aldolase_TIM"/>
</dbReference>
<comment type="pathway">
    <text evidence="4">Metabolic intermediate biosynthesis; chorismate biosynthesis; chorismate from D-erythrose 4-phosphate and phosphoenolpyruvate: step 3/7.</text>
</comment>